<feature type="signal peptide" evidence="2">
    <location>
        <begin position="1"/>
        <end position="23"/>
    </location>
</feature>
<feature type="transmembrane region" description="Helical" evidence="1">
    <location>
        <begin position="49"/>
        <end position="70"/>
    </location>
</feature>
<keyword evidence="2" id="KW-0732">Signal</keyword>
<keyword evidence="4" id="KW-1185">Reference proteome</keyword>
<name>A0ABY6LWQ0_9FLAO</name>
<dbReference type="RefSeq" id="WP_264432840.1">
    <property type="nucleotide sequence ID" value="NZ_CP081495.1"/>
</dbReference>
<dbReference type="Proteomes" id="UP001163328">
    <property type="component" value="Chromosome"/>
</dbReference>
<feature type="chain" id="PRO_5046958717" evidence="2">
    <location>
        <begin position="24"/>
        <end position="84"/>
    </location>
</feature>
<keyword evidence="1" id="KW-0812">Transmembrane</keyword>
<evidence type="ECO:0000313" key="3">
    <source>
        <dbReference type="EMBL" id="UYW00755.1"/>
    </source>
</evidence>
<organism evidence="3 4">
    <name type="scientific">Flavobacterium agricola</name>
    <dbReference type="NCBI Taxonomy" id="2870839"/>
    <lineage>
        <taxon>Bacteria</taxon>
        <taxon>Pseudomonadati</taxon>
        <taxon>Bacteroidota</taxon>
        <taxon>Flavobacteriia</taxon>
        <taxon>Flavobacteriales</taxon>
        <taxon>Flavobacteriaceae</taxon>
        <taxon>Flavobacterium</taxon>
    </lineage>
</organism>
<dbReference type="EMBL" id="CP081495">
    <property type="protein sequence ID" value="UYW00755.1"/>
    <property type="molecule type" value="Genomic_DNA"/>
</dbReference>
<keyword evidence="1" id="KW-1133">Transmembrane helix</keyword>
<protein>
    <submittedName>
        <fullName evidence="3">Uncharacterized protein</fullName>
    </submittedName>
</protein>
<evidence type="ECO:0000256" key="2">
    <source>
        <dbReference type="SAM" id="SignalP"/>
    </source>
</evidence>
<sequence>MFTKLKNIVLVLLLFVVSVPASAQCAMCRAVLESDGNSVTAEAVNDGIVYLMVIPYILVAVVGIVVYRIMNGNKKEDKNKKEVV</sequence>
<gene>
    <name evidence="3" type="ORF">K5I29_09525</name>
</gene>
<proteinExistence type="predicted"/>
<accession>A0ABY6LWQ0</accession>
<keyword evidence="1" id="KW-0472">Membrane</keyword>
<evidence type="ECO:0000313" key="4">
    <source>
        <dbReference type="Proteomes" id="UP001163328"/>
    </source>
</evidence>
<evidence type="ECO:0000256" key="1">
    <source>
        <dbReference type="SAM" id="Phobius"/>
    </source>
</evidence>
<reference evidence="3" key="1">
    <citation type="submission" date="2021-08" db="EMBL/GenBank/DDBJ databases">
        <title>Flavobacterium sp. strain CC-SYL302.</title>
        <authorList>
            <person name="Lin S.-Y."/>
            <person name="Lee T.-H."/>
            <person name="Young C.-C."/>
        </authorList>
    </citation>
    <scope>NUCLEOTIDE SEQUENCE</scope>
    <source>
        <strain evidence="3">CC-SYL302</strain>
    </source>
</reference>